<evidence type="ECO:0000259" key="2">
    <source>
        <dbReference type="Pfam" id="PF02350"/>
    </source>
</evidence>
<dbReference type="GO" id="GO:0016853">
    <property type="term" value="F:isomerase activity"/>
    <property type="evidence" value="ECO:0007669"/>
    <property type="project" value="UniProtKB-KW"/>
</dbReference>
<evidence type="ECO:0000313" key="3">
    <source>
        <dbReference type="EMBL" id="SEQ19092.1"/>
    </source>
</evidence>
<dbReference type="PANTHER" id="PTHR43174">
    <property type="entry name" value="UDP-N-ACETYLGLUCOSAMINE 2-EPIMERASE"/>
    <property type="match status" value="1"/>
</dbReference>
<dbReference type="STRING" id="478744.SAMN05444359_106199"/>
<organism evidence="3 4">
    <name type="scientific">Neolewinella agarilytica</name>
    <dbReference type="NCBI Taxonomy" id="478744"/>
    <lineage>
        <taxon>Bacteria</taxon>
        <taxon>Pseudomonadati</taxon>
        <taxon>Bacteroidota</taxon>
        <taxon>Saprospiria</taxon>
        <taxon>Saprospirales</taxon>
        <taxon>Lewinellaceae</taxon>
        <taxon>Neolewinella</taxon>
    </lineage>
</organism>
<dbReference type="OrthoDB" id="9803238at2"/>
<name>A0A1H9E0H9_9BACT</name>
<dbReference type="AlphaFoldDB" id="A0A1H9E0H9"/>
<dbReference type="InterPro" id="IPR003331">
    <property type="entry name" value="UDP_GlcNAc_Epimerase_2_dom"/>
</dbReference>
<proteinExistence type="inferred from homology"/>
<gene>
    <name evidence="3" type="ORF">SAMN05444359_106199</name>
</gene>
<accession>A0A1H9E0H9</accession>
<dbReference type="Pfam" id="PF02350">
    <property type="entry name" value="Epimerase_2"/>
    <property type="match status" value="1"/>
</dbReference>
<reference evidence="4" key="1">
    <citation type="submission" date="2016-10" db="EMBL/GenBank/DDBJ databases">
        <authorList>
            <person name="Varghese N."/>
            <person name="Submissions S."/>
        </authorList>
    </citation>
    <scope>NUCLEOTIDE SEQUENCE [LARGE SCALE GENOMIC DNA]</scope>
    <source>
        <strain evidence="4">DSM 24740</strain>
    </source>
</reference>
<dbReference type="Proteomes" id="UP000199021">
    <property type="component" value="Unassembled WGS sequence"/>
</dbReference>
<dbReference type="PANTHER" id="PTHR43174:SF1">
    <property type="entry name" value="UDP-N-ACETYLGLUCOSAMINE 2-EPIMERASE"/>
    <property type="match status" value="1"/>
</dbReference>
<dbReference type="EMBL" id="FOFB01000006">
    <property type="protein sequence ID" value="SEQ19092.1"/>
    <property type="molecule type" value="Genomic_DNA"/>
</dbReference>
<dbReference type="InterPro" id="IPR029767">
    <property type="entry name" value="WecB-like"/>
</dbReference>
<sequence length="366" mass="40449">MIKILSVVGARPNFMKVAPLHRAFVASGKIESRILHTGQHYDARMSDIFFNQLGLPEPHHYLGVGGGSHTYQTANVMLKFEEVLREEKPDLVLVVGDVNATVATTMVAVKEGIPVAHVEAGLRSGDRGMPEEVNRVITDGICQYHFITEHSGLVNLARENTLSKGIHFVGNVMIDSLVHFREKAAEGTALKELGLAPKSYLLTTMHRPHNVDNAEGLKDIATILRRSAERLPVVFPMHPRTRNNLTKHGLLDQVLAIPNLHVLEPQGYLQFLQFMDNARLIVTDSGGIQEETTFLQVPCLTFRDTTERPITVEFGTNILMADLNPETVMQEVDNILDGRAKTGVVPPLWDGKAAERIAEILIGELG</sequence>
<evidence type="ECO:0000313" key="4">
    <source>
        <dbReference type="Proteomes" id="UP000199021"/>
    </source>
</evidence>
<keyword evidence="1" id="KW-0413">Isomerase</keyword>
<dbReference type="InParanoid" id="A0A1H9E0H9"/>
<comment type="similarity">
    <text evidence="1">Belongs to the UDP-N-acetylglucosamine 2-epimerase family.</text>
</comment>
<keyword evidence="4" id="KW-1185">Reference proteome</keyword>
<dbReference type="NCBIfam" id="TIGR00236">
    <property type="entry name" value="wecB"/>
    <property type="match status" value="1"/>
</dbReference>
<evidence type="ECO:0000256" key="1">
    <source>
        <dbReference type="RuleBase" id="RU003513"/>
    </source>
</evidence>
<feature type="domain" description="UDP-N-acetylglucosamine 2-epimerase" evidence="2">
    <location>
        <begin position="26"/>
        <end position="361"/>
    </location>
</feature>
<dbReference type="FunCoup" id="A0A1H9E0H9">
    <property type="interactions" value="238"/>
</dbReference>
<protein>
    <submittedName>
        <fullName evidence="3">UDP-N-acetylglucosamine 2-epimerase (Non-hydrolysing)</fullName>
    </submittedName>
</protein>
<dbReference type="Gene3D" id="3.40.50.2000">
    <property type="entry name" value="Glycogen Phosphorylase B"/>
    <property type="match status" value="2"/>
</dbReference>
<dbReference type="SUPFAM" id="SSF53756">
    <property type="entry name" value="UDP-Glycosyltransferase/glycogen phosphorylase"/>
    <property type="match status" value="1"/>
</dbReference>
<dbReference type="CDD" id="cd03786">
    <property type="entry name" value="GTB_UDP-GlcNAc_2-Epimerase"/>
    <property type="match status" value="1"/>
</dbReference>